<evidence type="ECO:0000256" key="4">
    <source>
        <dbReference type="ARBA" id="ARBA00023136"/>
    </source>
</evidence>
<accession>A0A9C7UPT8</accession>
<dbReference type="InterPro" id="IPR001392">
    <property type="entry name" value="Clathrin_mu"/>
</dbReference>
<reference evidence="7" key="2">
    <citation type="submission" date="2022-01" db="EMBL/GenBank/DDBJ databases">
        <authorList>
            <person name="Hirooka S."/>
            <person name="Miyagishima S.Y."/>
        </authorList>
    </citation>
    <scope>NUCLEOTIDE SEQUENCE</scope>
    <source>
        <strain evidence="7">NBRC 102759</strain>
    </source>
</reference>
<evidence type="ECO:0000259" key="6">
    <source>
        <dbReference type="PROSITE" id="PS51072"/>
    </source>
</evidence>
<keyword evidence="8" id="KW-1185">Reference proteome</keyword>
<evidence type="ECO:0000256" key="2">
    <source>
        <dbReference type="ARBA" id="ARBA00022448"/>
    </source>
</evidence>
<dbReference type="AlphaFoldDB" id="A0A9C7UPT8"/>
<dbReference type="GO" id="GO:0030131">
    <property type="term" value="C:clathrin adaptor complex"/>
    <property type="evidence" value="ECO:0007669"/>
    <property type="project" value="UniProtKB-UniRule"/>
</dbReference>
<dbReference type="Proteomes" id="UP001061958">
    <property type="component" value="Unassembled WGS sequence"/>
</dbReference>
<keyword evidence="2 5" id="KW-0813">Transport</keyword>
<organism evidence="7 8">
    <name type="scientific">Galdieria partita</name>
    <dbReference type="NCBI Taxonomy" id="83374"/>
    <lineage>
        <taxon>Eukaryota</taxon>
        <taxon>Rhodophyta</taxon>
        <taxon>Bangiophyceae</taxon>
        <taxon>Galdieriales</taxon>
        <taxon>Galdieriaceae</taxon>
        <taxon>Galdieria</taxon>
    </lineage>
</organism>
<dbReference type="InterPro" id="IPR050431">
    <property type="entry name" value="Adaptor_comp_med_subunit"/>
</dbReference>
<dbReference type="Gene3D" id="2.60.40.1170">
    <property type="entry name" value="Mu homology domain, subdomain B"/>
    <property type="match status" value="2"/>
</dbReference>
<reference evidence="7" key="1">
    <citation type="journal article" date="2022" name="Proc. Natl. Acad. Sci. U.S.A.">
        <title>Life cycle and functional genomics of the unicellular red alga Galdieria for elucidating algal and plant evolution and industrial use.</title>
        <authorList>
            <person name="Hirooka S."/>
            <person name="Itabashi T."/>
            <person name="Ichinose T.M."/>
            <person name="Onuma R."/>
            <person name="Fujiwara T."/>
            <person name="Yamashita S."/>
            <person name="Jong L.W."/>
            <person name="Tomita R."/>
            <person name="Iwane A.H."/>
            <person name="Miyagishima S.Y."/>
        </authorList>
    </citation>
    <scope>NUCLEOTIDE SEQUENCE</scope>
    <source>
        <strain evidence="7">NBRC 102759</strain>
    </source>
</reference>
<sequence>MFGGIHLLDSFGKSLVHIEVDAALCTGVVEKFLVASKQSANPPPIIETERAVLYSVVFSASPSLRLLAVSNKRRRNAMASLAFCRKLANLIEAYAVPVSFMEHVTGTTKEEDRLLLALIESRECVLNCFLIIMYSLLFSFPQDLPLEVLYIWKEYVAKETTIFKRLKKSFERSSYLEPTEIPVLKEARKNDISLASLQEALSRTLWRPRGLFYNRNEVFIDITEHLDCIYSSSGKEILSQVKGTVVLHNFLSGMPECRMLINSKLTKLSQVTPHKGAPDTDLRGIAGVVGVSLDSISLDDIRYHPCVDLKLVEELDAVSFIPPDGTFTLLEYRSSKLKSPLLVEGIGYFREEGMEANLELKVKSNLSNQMKLFEWKAEQVTVTVELPQRPYQVKARSSNGGKWKWSKEQSCFTWELKKAVSDREYKLNLDIVFDTPLDKRKMLYSVIDVNFMIPDETLTGFSILSFLVKEPKMDYSTAKFIKYETKTSHFERRLTWQMQSNSTRLWGCQ</sequence>
<keyword evidence="3 5" id="KW-0653">Protein transport</keyword>
<keyword evidence="4" id="KW-0472">Membrane</keyword>
<evidence type="ECO:0000313" key="7">
    <source>
        <dbReference type="EMBL" id="GJQ11213.1"/>
    </source>
</evidence>
<comment type="caution">
    <text evidence="7">The sequence shown here is derived from an EMBL/GenBank/DDBJ whole genome shotgun (WGS) entry which is preliminary data.</text>
</comment>
<dbReference type="InterPro" id="IPR018240">
    <property type="entry name" value="Clathrin_mu_CS"/>
</dbReference>
<dbReference type="PANTHER" id="PTHR10529">
    <property type="entry name" value="AP COMPLEX SUBUNIT MU"/>
    <property type="match status" value="1"/>
</dbReference>
<dbReference type="GO" id="GO:0006886">
    <property type="term" value="P:intracellular protein transport"/>
    <property type="evidence" value="ECO:0007669"/>
    <property type="project" value="UniProtKB-UniRule"/>
</dbReference>
<dbReference type="OrthoDB" id="10259133at2759"/>
<feature type="domain" description="MHD" evidence="6">
    <location>
        <begin position="215"/>
        <end position="493"/>
    </location>
</feature>
<comment type="subcellular location">
    <subcellularLocation>
        <location evidence="1">Endomembrane system</location>
    </subcellularLocation>
</comment>
<evidence type="ECO:0000313" key="8">
    <source>
        <dbReference type="Proteomes" id="UP001061958"/>
    </source>
</evidence>
<dbReference type="GO" id="GO:0012505">
    <property type="term" value="C:endomembrane system"/>
    <property type="evidence" value="ECO:0007669"/>
    <property type="project" value="UniProtKB-SubCell"/>
</dbReference>
<dbReference type="GO" id="GO:0016192">
    <property type="term" value="P:vesicle-mediated transport"/>
    <property type="evidence" value="ECO:0007669"/>
    <property type="project" value="InterPro"/>
</dbReference>
<protein>
    <recommendedName>
        <fullName evidence="6">MHD domain-containing protein</fullName>
    </recommendedName>
</protein>
<dbReference type="PROSITE" id="PS51072">
    <property type="entry name" value="MHD"/>
    <property type="match status" value="1"/>
</dbReference>
<evidence type="ECO:0000256" key="1">
    <source>
        <dbReference type="ARBA" id="ARBA00004308"/>
    </source>
</evidence>
<dbReference type="PROSITE" id="PS00991">
    <property type="entry name" value="CLAT_ADAPTOR_M_2"/>
    <property type="match status" value="1"/>
</dbReference>
<evidence type="ECO:0000256" key="5">
    <source>
        <dbReference type="PIRNR" id="PIRNR005992"/>
    </source>
</evidence>
<name>A0A9C7UPT8_9RHOD</name>
<dbReference type="EMBL" id="BQMJ01000022">
    <property type="protein sequence ID" value="GJQ11213.1"/>
    <property type="molecule type" value="Genomic_DNA"/>
</dbReference>
<evidence type="ECO:0000256" key="3">
    <source>
        <dbReference type="ARBA" id="ARBA00022927"/>
    </source>
</evidence>
<dbReference type="PIRSF" id="PIRSF005992">
    <property type="entry name" value="Clathrin_mu"/>
    <property type="match status" value="1"/>
</dbReference>
<dbReference type="InterPro" id="IPR036168">
    <property type="entry name" value="AP2_Mu_C_sf"/>
</dbReference>
<dbReference type="InterPro" id="IPR028565">
    <property type="entry name" value="MHD"/>
</dbReference>
<gene>
    <name evidence="7" type="ORF">GpartN1_g3004.t1</name>
</gene>
<dbReference type="PRINTS" id="PR00314">
    <property type="entry name" value="CLATHRINADPT"/>
</dbReference>
<dbReference type="SUPFAM" id="SSF49447">
    <property type="entry name" value="Second domain of Mu2 adaptin subunit (ap50) of ap2 adaptor"/>
    <property type="match status" value="1"/>
</dbReference>
<proteinExistence type="inferred from homology"/>
<comment type="similarity">
    <text evidence="5">Belongs to the adaptor complexes medium subunit family.</text>
</comment>
<dbReference type="Pfam" id="PF00928">
    <property type="entry name" value="Adap_comp_sub"/>
    <property type="match status" value="1"/>
</dbReference>